<dbReference type="InterPro" id="IPR002123">
    <property type="entry name" value="Plipid/glycerol_acylTrfase"/>
</dbReference>
<keyword evidence="3" id="KW-0012">Acyltransferase</keyword>
<dbReference type="RefSeq" id="WP_133818103.1">
    <property type="nucleotide sequence ID" value="NZ_SNZH01000004.1"/>
</dbReference>
<dbReference type="PANTHER" id="PTHR10983:SF16">
    <property type="entry name" value="LYSOCARDIOLIPIN ACYLTRANSFERASE 1"/>
    <property type="match status" value="1"/>
</dbReference>
<dbReference type="NCBIfam" id="NF010621">
    <property type="entry name" value="PRK14014.1"/>
    <property type="match status" value="1"/>
</dbReference>
<proteinExistence type="predicted"/>
<keyword evidence="4" id="KW-1185">Reference proteome</keyword>
<evidence type="ECO:0000259" key="2">
    <source>
        <dbReference type="SMART" id="SM00563"/>
    </source>
</evidence>
<keyword evidence="1" id="KW-0472">Membrane</keyword>
<dbReference type="SMART" id="SM00563">
    <property type="entry name" value="PlsC"/>
    <property type="match status" value="1"/>
</dbReference>
<protein>
    <submittedName>
        <fullName evidence="3">1-acyl-sn-glycerol-3-phosphate acyltransferase</fullName>
    </submittedName>
</protein>
<dbReference type="PANTHER" id="PTHR10983">
    <property type="entry name" value="1-ACYLGLYCEROL-3-PHOSPHATE ACYLTRANSFERASE-RELATED"/>
    <property type="match status" value="1"/>
</dbReference>
<keyword evidence="3" id="KW-0808">Transferase</keyword>
<reference evidence="3 4" key="1">
    <citation type="submission" date="2019-03" db="EMBL/GenBank/DDBJ databases">
        <title>Genomic Encyclopedia of Type Strains, Phase IV (KMG-IV): sequencing the most valuable type-strain genomes for metagenomic binning, comparative biology and taxonomic classification.</title>
        <authorList>
            <person name="Goeker M."/>
        </authorList>
    </citation>
    <scope>NUCLEOTIDE SEQUENCE [LARGE SCALE GENOMIC DNA]</scope>
    <source>
        <strain evidence="3 4">DSM 21667</strain>
    </source>
</reference>
<dbReference type="SUPFAM" id="SSF69593">
    <property type="entry name" value="Glycerol-3-phosphate (1)-acyltransferase"/>
    <property type="match status" value="1"/>
</dbReference>
<keyword evidence="1" id="KW-1133">Transmembrane helix</keyword>
<dbReference type="Pfam" id="PF01553">
    <property type="entry name" value="Acyltransferase"/>
    <property type="match status" value="1"/>
</dbReference>
<dbReference type="EMBL" id="SNZH01000004">
    <property type="protein sequence ID" value="TDR45735.1"/>
    <property type="molecule type" value="Genomic_DNA"/>
</dbReference>
<dbReference type="AlphaFoldDB" id="A0A4R6Z2A7"/>
<dbReference type="CDD" id="cd07990">
    <property type="entry name" value="LPLAT_LCLAT1-like"/>
    <property type="match status" value="1"/>
</dbReference>
<gene>
    <name evidence="3" type="ORF">DFR29_104163</name>
</gene>
<feature type="transmembrane region" description="Helical" evidence="1">
    <location>
        <begin position="12"/>
        <end position="35"/>
    </location>
</feature>
<organism evidence="3 4">
    <name type="scientific">Tahibacter aquaticus</name>
    <dbReference type="NCBI Taxonomy" id="520092"/>
    <lineage>
        <taxon>Bacteria</taxon>
        <taxon>Pseudomonadati</taxon>
        <taxon>Pseudomonadota</taxon>
        <taxon>Gammaproteobacteria</taxon>
        <taxon>Lysobacterales</taxon>
        <taxon>Rhodanobacteraceae</taxon>
        <taxon>Tahibacter</taxon>
    </lineage>
</organism>
<keyword evidence="1" id="KW-0812">Transmembrane</keyword>
<comment type="caution">
    <text evidence="3">The sequence shown here is derived from an EMBL/GenBank/DDBJ whole genome shotgun (WGS) entry which is preliminary data.</text>
</comment>
<feature type="domain" description="Phospholipid/glycerol acyltransferase" evidence="2">
    <location>
        <begin position="89"/>
        <end position="231"/>
    </location>
</feature>
<dbReference type="GO" id="GO:0016746">
    <property type="term" value="F:acyltransferase activity"/>
    <property type="evidence" value="ECO:0007669"/>
    <property type="project" value="UniProtKB-KW"/>
</dbReference>
<sequence length="297" mass="33981">MLSILATPLRVGFSFSFIAANTVLHATPLLLLALLKLALPLPWLRRQLSYAIEFLARSWIDCNSLMMCRIGGARIVVHGQAELQAQGWYLVLCNHQSWVDIPVLQHVFNHRIPILKFFLKRELIWVPLLGLAWWALDFPFMRRYTRQQLEKNPQLRGKDREATRRACEKFRDLPVSVMNFVEGTRFTPAKQAQQGSPYAHLLLPRAGGVAFVLDAMGNLLQSLVDVTIVYPQGRPGMIDLLAGRVREVRVHLRSLPIPPELLGGDYDNDEAFRTRFQHWLNELWREKEATAAALENA</sequence>
<evidence type="ECO:0000313" key="3">
    <source>
        <dbReference type="EMBL" id="TDR45735.1"/>
    </source>
</evidence>
<evidence type="ECO:0000256" key="1">
    <source>
        <dbReference type="SAM" id="Phobius"/>
    </source>
</evidence>
<name>A0A4R6Z2A7_9GAMM</name>
<dbReference type="Proteomes" id="UP000295293">
    <property type="component" value="Unassembled WGS sequence"/>
</dbReference>
<accession>A0A4R6Z2A7</accession>
<evidence type="ECO:0000313" key="4">
    <source>
        <dbReference type="Proteomes" id="UP000295293"/>
    </source>
</evidence>
<dbReference type="OrthoDB" id="319710at2"/>